<dbReference type="EMBL" id="CP033459">
    <property type="protein sequence ID" value="QFQ12456.1"/>
    <property type="molecule type" value="Genomic_DNA"/>
</dbReference>
<evidence type="ECO:0000259" key="9">
    <source>
        <dbReference type="Pfam" id="PF01343"/>
    </source>
</evidence>
<feature type="domain" description="Peptidase S49" evidence="9">
    <location>
        <begin position="122"/>
        <end position="272"/>
    </location>
</feature>
<sequence>MKDFFKYVLATIVGMLIMGLFTFLMFFIMLIALSASSGTGKVTDGSVLRIELKGTLSDQTVDNPLAQLLGNKNLMQQGLDNILEAIKEAKTNDAVKGIYIDAGAMMSDYASAEELRKALLDFKTSKKFIVAYGDNYSQGAYYVCSVADKVLINPEGMLDIHGVASTPIFYKELLDKVGVKMQVFRVGTYKSAVEPFIATEMSPANREQVTSYINDIWKVISTDISKSRSINVDSLNAIVDRYVMFQDSKEYKALKLVDQLTYIDEVRDMLRKMSGEERVTFVSPAQLAELHKGAADGETIAVYYASGNIVDEATSTAFGSESEIVGQKVIKDLDELAENEYIKAVVIRINSGGGSAYASEQMHRAISQLKKKKPVVVSMGGLAASGGYYMSCAADYIVAEPTTITGSIGIFGLIPDVSGLMTNKLGLHFDVVKTNEASDFGNMGRSFNEKESAALQAYVERGYGLFLKRVAEGRKMQTANVDSIAQGRVWTGSQALGLHLVDKLGTLDDAIAEAAKRAKVDKYQAVSFPIPLPWYMQLNDALSRDYLENHMQMALGEYYEPLRYVYSIKGKDCLQAKIPFEPNLK</sequence>
<keyword evidence="8" id="KW-1133">Transmembrane helix</keyword>
<dbReference type="Gene3D" id="6.20.330.10">
    <property type="match status" value="1"/>
</dbReference>
<keyword evidence="6 8" id="KW-0472">Membrane</keyword>
<dbReference type="PANTHER" id="PTHR33209:SF1">
    <property type="entry name" value="PEPTIDASE S49 DOMAIN-CONTAINING PROTEIN"/>
    <property type="match status" value="1"/>
</dbReference>
<accession>A0A5P8E6A4</accession>
<feature type="domain" description="Peptidase S49" evidence="9">
    <location>
        <begin position="368"/>
        <end position="520"/>
    </location>
</feature>
<dbReference type="InterPro" id="IPR047272">
    <property type="entry name" value="S49_SppA_C"/>
</dbReference>
<gene>
    <name evidence="10" type="primary">sppA</name>
    <name evidence="10" type="ORF">C7Y71_005180</name>
</gene>
<evidence type="ECO:0000256" key="6">
    <source>
        <dbReference type="ARBA" id="ARBA00023136"/>
    </source>
</evidence>
<evidence type="ECO:0000313" key="10">
    <source>
        <dbReference type="EMBL" id="QFQ12456.1"/>
    </source>
</evidence>
<dbReference type="KEGG" id="alq:C7Y71_005180"/>
<dbReference type="RefSeq" id="WP_111897321.1">
    <property type="nucleotide sequence ID" value="NZ_CP033459.1"/>
</dbReference>
<dbReference type="Gene3D" id="3.90.226.10">
    <property type="entry name" value="2-enoyl-CoA Hydratase, Chain A, domain 1"/>
    <property type="match status" value="2"/>
</dbReference>
<dbReference type="PIRSF" id="PIRSF001217">
    <property type="entry name" value="Protease_4_SppA"/>
    <property type="match status" value="1"/>
</dbReference>
<organism evidence="10 11">
    <name type="scientific">Pseudoprevotella muciniphila</name>
    <dbReference type="NCBI Taxonomy" id="2133944"/>
    <lineage>
        <taxon>Bacteria</taxon>
        <taxon>Pseudomonadati</taxon>
        <taxon>Bacteroidota</taxon>
        <taxon>Bacteroidia</taxon>
        <taxon>Bacteroidales</taxon>
        <taxon>Prevotellaceae</taxon>
        <taxon>Pseudoprevotella</taxon>
    </lineage>
</organism>
<evidence type="ECO:0000256" key="3">
    <source>
        <dbReference type="ARBA" id="ARBA00022670"/>
    </source>
</evidence>
<dbReference type="CDD" id="cd07023">
    <property type="entry name" value="S49_Sppa_N_C"/>
    <property type="match status" value="1"/>
</dbReference>
<evidence type="ECO:0000256" key="1">
    <source>
        <dbReference type="ARBA" id="ARBA00004370"/>
    </source>
</evidence>
<dbReference type="OrthoDB" id="9764363at2"/>
<keyword evidence="5" id="KW-0720">Serine protease</keyword>
<name>A0A5P8E6A4_9BACT</name>
<dbReference type="AlphaFoldDB" id="A0A5P8E6A4"/>
<keyword evidence="11" id="KW-1185">Reference proteome</keyword>
<dbReference type="GO" id="GO:0016020">
    <property type="term" value="C:membrane"/>
    <property type="evidence" value="ECO:0007669"/>
    <property type="project" value="UniProtKB-SubCell"/>
</dbReference>
<dbReference type="NCBIfam" id="TIGR00706">
    <property type="entry name" value="SppA_dom"/>
    <property type="match status" value="1"/>
</dbReference>
<evidence type="ECO:0000256" key="4">
    <source>
        <dbReference type="ARBA" id="ARBA00022801"/>
    </source>
</evidence>
<feature type="transmembrane region" description="Helical" evidence="8">
    <location>
        <begin position="7"/>
        <end position="33"/>
    </location>
</feature>
<keyword evidence="4" id="KW-0378">Hydrolase</keyword>
<evidence type="ECO:0000313" key="11">
    <source>
        <dbReference type="Proteomes" id="UP000249375"/>
    </source>
</evidence>
<dbReference type="Pfam" id="PF01343">
    <property type="entry name" value="Peptidase_S49"/>
    <property type="match status" value="2"/>
</dbReference>
<dbReference type="NCBIfam" id="TIGR00705">
    <property type="entry name" value="SppA_67K"/>
    <property type="match status" value="1"/>
</dbReference>
<dbReference type="InterPro" id="IPR004634">
    <property type="entry name" value="Pept_S49_pIV"/>
</dbReference>
<dbReference type="InterPro" id="IPR002142">
    <property type="entry name" value="Peptidase_S49"/>
</dbReference>
<comment type="similarity">
    <text evidence="2">Belongs to the peptidase S49 family.</text>
</comment>
<keyword evidence="3" id="KW-0645">Protease</keyword>
<comment type="subcellular location">
    <subcellularLocation>
        <location evidence="1">Membrane</location>
    </subcellularLocation>
</comment>
<reference evidence="10 11" key="1">
    <citation type="submission" date="2018-11" db="EMBL/GenBank/DDBJ databases">
        <authorList>
            <person name="Na S.W."/>
            <person name="Baik M."/>
        </authorList>
    </citation>
    <scope>NUCLEOTIDE SEQUENCE [LARGE SCALE GENOMIC DNA]</scope>
    <source>
        <strain evidence="10 11">E39</strain>
    </source>
</reference>
<dbReference type="CDD" id="cd07018">
    <property type="entry name" value="S49_SppA_67K_type"/>
    <property type="match status" value="1"/>
</dbReference>
<dbReference type="InterPro" id="IPR047217">
    <property type="entry name" value="S49_SppA_67K_type_N"/>
</dbReference>
<dbReference type="Proteomes" id="UP000249375">
    <property type="component" value="Chromosome"/>
</dbReference>
<dbReference type="GO" id="GO:0006465">
    <property type="term" value="P:signal peptide processing"/>
    <property type="evidence" value="ECO:0007669"/>
    <property type="project" value="InterPro"/>
</dbReference>
<dbReference type="PANTHER" id="PTHR33209">
    <property type="entry name" value="PROTEASE 4"/>
    <property type="match status" value="1"/>
</dbReference>
<keyword evidence="8" id="KW-0812">Transmembrane</keyword>
<dbReference type="InterPro" id="IPR029045">
    <property type="entry name" value="ClpP/crotonase-like_dom_sf"/>
</dbReference>
<feature type="active site" description="Proton donor/acceptor" evidence="7">
    <location>
        <position position="190"/>
    </location>
</feature>
<feature type="active site" description="Nucleophile" evidence="7">
    <location>
        <position position="385"/>
    </location>
</feature>
<evidence type="ECO:0000256" key="8">
    <source>
        <dbReference type="SAM" id="Phobius"/>
    </source>
</evidence>
<proteinExistence type="inferred from homology"/>
<dbReference type="SUPFAM" id="SSF52096">
    <property type="entry name" value="ClpP/crotonase"/>
    <property type="match status" value="2"/>
</dbReference>
<evidence type="ECO:0000256" key="7">
    <source>
        <dbReference type="PIRSR" id="PIRSR001217-1"/>
    </source>
</evidence>
<dbReference type="GO" id="GO:0008236">
    <property type="term" value="F:serine-type peptidase activity"/>
    <property type="evidence" value="ECO:0007669"/>
    <property type="project" value="UniProtKB-KW"/>
</dbReference>
<dbReference type="InterPro" id="IPR004635">
    <property type="entry name" value="Pept_S49_SppA"/>
</dbReference>
<protein>
    <submittedName>
        <fullName evidence="10">Signal peptide peptidase SppA</fullName>
    </submittedName>
</protein>
<evidence type="ECO:0000256" key="5">
    <source>
        <dbReference type="ARBA" id="ARBA00022825"/>
    </source>
</evidence>
<evidence type="ECO:0000256" key="2">
    <source>
        <dbReference type="ARBA" id="ARBA00008683"/>
    </source>
</evidence>